<gene>
    <name evidence="2" type="ORF">GCM10008917_09820</name>
</gene>
<evidence type="ECO:0000259" key="1">
    <source>
        <dbReference type="Pfam" id="PF00148"/>
    </source>
</evidence>
<dbReference type="PANTHER" id="PTHR42956:SF1">
    <property type="entry name" value="NITROGENASE IRON-MOLYBDENUM COFACTOR BIOSYNTHESIS PROTEIN NIFE"/>
    <property type="match status" value="1"/>
</dbReference>
<sequence>MNVYKHFPVANDEVGIIWTLSSIKDACVVEFEPAKNTNYKVENKENLNGEDEAKVYYINIEQGDVNFEEYDRFEKAILEIDKNTDIKYIFIMILTKDFKIKNNILNICERLEDNITSRLIPITTGELKDEYNIGVEEALEILAKKIVKSNHKDFNKYNIVGFNIDKYNYSSDIKELERIMKELFNKNVNTVFTADSSIEDIENAGKASLNIVVKKEGLKAAQCMHERCNIPYIYKNLYGLKNTIKFVEAIKKIDGYELDEDKYNKEIHHVKKCMFNIKRKLYFYEKSKDCAVFGDMDTVTGMSDMLKELGLKVDRKEILHKITCDELNASKLDRMDYLTNKELLILLGDGQSIDMYHDSKMDLQVTNTNLDKVSICPDTPYIGFRGCVYIIEKILHIKAE</sequence>
<dbReference type="InterPro" id="IPR000510">
    <property type="entry name" value="Nase/OxRdtase_comp1"/>
</dbReference>
<comment type="caution">
    <text evidence="2">The sequence shown here is derived from an EMBL/GenBank/DDBJ whole genome shotgun (WGS) entry which is preliminary data.</text>
</comment>
<organism evidence="2 3">
    <name type="scientific">Paraclostridium tenue</name>
    <dbReference type="NCBI Taxonomy" id="1737"/>
    <lineage>
        <taxon>Bacteria</taxon>
        <taxon>Bacillati</taxon>
        <taxon>Bacillota</taxon>
        <taxon>Clostridia</taxon>
        <taxon>Peptostreptococcales</taxon>
        <taxon>Peptostreptococcaceae</taxon>
        <taxon>Paraclostridium</taxon>
    </lineage>
</organism>
<dbReference type="PANTHER" id="PTHR42956">
    <property type="entry name" value="NITROGENASE IRON-MOLYBDENUM COFACTOR BIOSYNTHESIS PROTEIN NIFE"/>
    <property type="match status" value="1"/>
</dbReference>
<dbReference type="Proteomes" id="UP001400965">
    <property type="component" value="Unassembled WGS sequence"/>
</dbReference>
<feature type="domain" description="Nitrogenase/oxidoreductase component 1" evidence="1">
    <location>
        <begin position="16"/>
        <end position="395"/>
    </location>
</feature>
<keyword evidence="3" id="KW-1185">Reference proteome</keyword>
<dbReference type="InterPro" id="IPR049939">
    <property type="entry name" value="NifE-like"/>
</dbReference>
<dbReference type="SUPFAM" id="SSF53807">
    <property type="entry name" value="Helical backbone' metal receptor"/>
    <property type="match status" value="1"/>
</dbReference>
<accession>A0ABP3XCL5</accession>
<name>A0ABP3XCL5_9FIRM</name>
<dbReference type="Gene3D" id="3.40.50.1980">
    <property type="entry name" value="Nitrogenase molybdenum iron protein domain"/>
    <property type="match status" value="3"/>
</dbReference>
<dbReference type="EMBL" id="BAAACP010000004">
    <property type="protein sequence ID" value="GAA0862838.1"/>
    <property type="molecule type" value="Genomic_DNA"/>
</dbReference>
<proteinExistence type="predicted"/>
<evidence type="ECO:0000313" key="3">
    <source>
        <dbReference type="Proteomes" id="UP001400965"/>
    </source>
</evidence>
<dbReference type="RefSeq" id="WP_346043248.1">
    <property type="nucleotide sequence ID" value="NZ_BAAACP010000004.1"/>
</dbReference>
<protein>
    <submittedName>
        <fullName evidence="2">Nitrogenase component 1</fullName>
    </submittedName>
</protein>
<evidence type="ECO:0000313" key="2">
    <source>
        <dbReference type="EMBL" id="GAA0862838.1"/>
    </source>
</evidence>
<reference evidence="3" key="1">
    <citation type="journal article" date="2019" name="Int. J. Syst. Evol. Microbiol.">
        <title>The Global Catalogue of Microorganisms (GCM) 10K type strain sequencing project: providing services to taxonomists for standard genome sequencing and annotation.</title>
        <authorList>
            <consortium name="The Broad Institute Genomics Platform"/>
            <consortium name="The Broad Institute Genome Sequencing Center for Infectious Disease"/>
            <person name="Wu L."/>
            <person name="Ma J."/>
        </authorList>
    </citation>
    <scope>NUCLEOTIDE SEQUENCE [LARGE SCALE GENOMIC DNA]</scope>
    <source>
        <strain evidence="3">JCM 6486</strain>
    </source>
</reference>
<dbReference type="Pfam" id="PF00148">
    <property type="entry name" value="Oxidored_nitro"/>
    <property type="match status" value="1"/>
</dbReference>